<gene>
    <name evidence="11" type="ORF">U9M48_028259</name>
</gene>
<evidence type="ECO:0000313" key="11">
    <source>
        <dbReference type="EMBL" id="WVZ80808.1"/>
    </source>
</evidence>
<keyword evidence="7" id="KW-0539">Nucleus</keyword>
<dbReference type="GO" id="GO:0016787">
    <property type="term" value="F:hydrolase activity"/>
    <property type="evidence" value="ECO:0007669"/>
    <property type="project" value="UniProtKB-KW"/>
</dbReference>
<evidence type="ECO:0000256" key="8">
    <source>
        <dbReference type="SAM" id="Phobius"/>
    </source>
</evidence>
<evidence type="ECO:0000256" key="7">
    <source>
        <dbReference type="ARBA" id="ARBA00023242"/>
    </source>
</evidence>
<evidence type="ECO:0000256" key="5">
    <source>
        <dbReference type="ARBA" id="ARBA00022723"/>
    </source>
</evidence>
<organism evidence="11 12">
    <name type="scientific">Paspalum notatum var. saurae</name>
    <dbReference type="NCBI Taxonomy" id="547442"/>
    <lineage>
        <taxon>Eukaryota</taxon>
        <taxon>Viridiplantae</taxon>
        <taxon>Streptophyta</taxon>
        <taxon>Embryophyta</taxon>
        <taxon>Tracheophyta</taxon>
        <taxon>Spermatophyta</taxon>
        <taxon>Magnoliopsida</taxon>
        <taxon>Liliopsida</taxon>
        <taxon>Poales</taxon>
        <taxon>Poaceae</taxon>
        <taxon>PACMAD clade</taxon>
        <taxon>Panicoideae</taxon>
        <taxon>Andropogonodae</taxon>
        <taxon>Paspaleae</taxon>
        <taxon>Paspalinae</taxon>
        <taxon>Paspalum</taxon>
    </lineage>
</organism>
<dbReference type="GO" id="GO:0046872">
    <property type="term" value="F:metal ion binding"/>
    <property type="evidence" value="ECO:0007669"/>
    <property type="project" value="UniProtKB-KW"/>
</dbReference>
<keyword evidence="6" id="KW-0378">Hydrolase</keyword>
<dbReference type="Pfam" id="PF26138">
    <property type="entry name" value="DUF8040"/>
    <property type="match status" value="1"/>
</dbReference>
<evidence type="ECO:0000256" key="1">
    <source>
        <dbReference type="ARBA" id="ARBA00001968"/>
    </source>
</evidence>
<dbReference type="Pfam" id="PF13359">
    <property type="entry name" value="DDE_Tnp_4"/>
    <property type="match status" value="1"/>
</dbReference>
<evidence type="ECO:0000259" key="9">
    <source>
        <dbReference type="Pfam" id="PF13359"/>
    </source>
</evidence>
<keyword evidence="4" id="KW-0540">Nuclease</keyword>
<evidence type="ECO:0008006" key="13">
    <source>
        <dbReference type="Google" id="ProtNLM"/>
    </source>
</evidence>
<comment type="similarity">
    <text evidence="3">Belongs to the HARBI1 family.</text>
</comment>
<dbReference type="Proteomes" id="UP001341281">
    <property type="component" value="Chromosome 06"/>
</dbReference>
<keyword evidence="8" id="KW-1133">Transmembrane helix</keyword>
<accession>A0AAQ3TWF7</accession>
<dbReference type="InterPro" id="IPR058353">
    <property type="entry name" value="DUF8040"/>
</dbReference>
<protein>
    <recommendedName>
        <fullName evidence="13">DDE Tnp4 domain-containing protein</fullName>
    </recommendedName>
</protein>
<comment type="cofactor">
    <cofactor evidence="1">
        <name>a divalent metal cation</name>
        <dbReference type="ChEBI" id="CHEBI:60240"/>
    </cofactor>
</comment>
<keyword evidence="8" id="KW-0812">Transmembrane</keyword>
<keyword evidence="8" id="KW-0472">Membrane</keyword>
<feature type="domain" description="DDE Tnp4" evidence="9">
    <location>
        <begin position="149"/>
        <end position="288"/>
    </location>
</feature>
<proteinExistence type="inferred from homology"/>
<dbReference type="EMBL" id="CP144750">
    <property type="protein sequence ID" value="WVZ80808.1"/>
    <property type="molecule type" value="Genomic_DNA"/>
</dbReference>
<evidence type="ECO:0000256" key="4">
    <source>
        <dbReference type="ARBA" id="ARBA00022722"/>
    </source>
</evidence>
<keyword evidence="5" id="KW-0479">Metal-binding</keyword>
<sequence>ALLTTTFVFNGLIYLLFLNICYAVYYGSASLKKPWKIAAETRIQWVILRDSDACYDMFRMRRSVFYNLHELLVNTYGLKSSNEMCSKEALGMFLWMCGAPQSVRQAKDKFSHCLETISRKFNEVLECVNRLAADRAEILASFKNCIGAIDGTHIPVTVPSSKQLVHICRHGYCSQNVMAVCDFDMRFTFVVTGWPGSAHDAHILDSLVKYKDYFPHPPEVGKYYLVDSRYPKRKGYPAPYKGQRYHISEFQCSGKPVALKEVFNHSHSCFRNVIELSLGVLKMKWRIFVN</sequence>
<dbReference type="AlphaFoldDB" id="A0AAQ3TWF7"/>
<feature type="transmembrane region" description="Helical" evidence="8">
    <location>
        <begin position="6"/>
        <end position="26"/>
    </location>
</feature>
<dbReference type="InterPro" id="IPR045249">
    <property type="entry name" value="HARBI1-like"/>
</dbReference>
<dbReference type="GO" id="GO:0004518">
    <property type="term" value="F:nuclease activity"/>
    <property type="evidence" value="ECO:0007669"/>
    <property type="project" value="UniProtKB-KW"/>
</dbReference>
<keyword evidence="12" id="KW-1185">Reference proteome</keyword>
<evidence type="ECO:0000313" key="12">
    <source>
        <dbReference type="Proteomes" id="UP001341281"/>
    </source>
</evidence>
<evidence type="ECO:0000256" key="2">
    <source>
        <dbReference type="ARBA" id="ARBA00004123"/>
    </source>
</evidence>
<dbReference type="InterPro" id="IPR027806">
    <property type="entry name" value="HARBI1_dom"/>
</dbReference>
<evidence type="ECO:0000259" key="10">
    <source>
        <dbReference type="Pfam" id="PF26138"/>
    </source>
</evidence>
<evidence type="ECO:0000256" key="6">
    <source>
        <dbReference type="ARBA" id="ARBA00022801"/>
    </source>
</evidence>
<dbReference type="PANTHER" id="PTHR22930:SF280">
    <property type="entry name" value="OS11G0202600 PROTEIN"/>
    <property type="match status" value="1"/>
</dbReference>
<dbReference type="PANTHER" id="PTHR22930">
    <property type="match status" value="1"/>
</dbReference>
<comment type="subcellular location">
    <subcellularLocation>
        <location evidence="2">Nucleus</location>
    </subcellularLocation>
</comment>
<feature type="domain" description="DUF8040" evidence="10">
    <location>
        <begin position="42"/>
        <end position="128"/>
    </location>
</feature>
<name>A0AAQ3TWF7_PASNO</name>
<evidence type="ECO:0000256" key="3">
    <source>
        <dbReference type="ARBA" id="ARBA00006958"/>
    </source>
</evidence>
<dbReference type="GO" id="GO:0005634">
    <property type="term" value="C:nucleus"/>
    <property type="evidence" value="ECO:0007669"/>
    <property type="project" value="UniProtKB-SubCell"/>
</dbReference>
<feature type="non-terminal residue" evidence="11">
    <location>
        <position position="290"/>
    </location>
</feature>
<reference evidence="11 12" key="1">
    <citation type="submission" date="2024-02" db="EMBL/GenBank/DDBJ databases">
        <title>High-quality chromosome-scale genome assembly of Pensacola bahiagrass (Paspalum notatum Flugge var. saurae).</title>
        <authorList>
            <person name="Vega J.M."/>
            <person name="Podio M."/>
            <person name="Orjuela J."/>
            <person name="Siena L.A."/>
            <person name="Pessino S.C."/>
            <person name="Combes M.C."/>
            <person name="Mariac C."/>
            <person name="Albertini E."/>
            <person name="Pupilli F."/>
            <person name="Ortiz J.P.A."/>
            <person name="Leblanc O."/>
        </authorList>
    </citation>
    <scope>NUCLEOTIDE SEQUENCE [LARGE SCALE GENOMIC DNA]</scope>
    <source>
        <strain evidence="11">R1</strain>
        <tissue evidence="11">Leaf</tissue>
    </source>
</reference>